<organism evidence="2">
    <name type="scientific">Caenorhabditis remanei</name>
    <name type="common">Caenorhabditis vulgaris</name>
    <dbReference type="NCBI Taxonomy" id="31234"/>
    <lineage>
        <taxon>Eukaryota</taxon>
        <taxon>Metazoa</taxon>
        <taxon>Ecdysozoa</taxon>
        <taxon>Nematoda</taxon>
        <taxon>Chromadorea</taxon>
        <taxon>Rhabditida</taxon>
        <taxon>Rhabditina</taxon>
        <taxon>Rhabditomorpha</taxon>
        <taxon>Rhabditoidea</taxon>
        <taxon>Rhabditidae</taxon>
        <taxon>Peloderinae</taxon>
        <taxon>Caenorhabditis</taxon>
    </lineage>
</organism>
<dbReference type="OrthoDB" id="8019389at2759"/>
<name>E3NA67_CAERE</name>
<proteinExistence type="predicted"/>
<dbReference type="eggNOG" id="ENOG502QQ9V">
    <property type="taxonomic scope" value="Eukaryota"/>
</dbReference>
<dbReference type="HOGENOM" id="CLU_2335611_0_0_1"/>
<dbReference type="STRING" id="31234.E3NA67"/>
<dbReference type="EMBL" id="DS268571">
    <property type="protein sequence ID" value="EFO90933.1"/>
    <property type="molecule type" value="Genomic_DNA"/>
</dbReference>
<gene>
    <name evidence="1" type="ORF">CRE_29028</name>
</gene>
<evidence type="ECO:0000313" key="2">
    <source>
        <dbReference type="Proteomes" id="UP000008281"/>
    </source>
</evidence>
<sequence length="98" mass="11253">MVFKLQDELLKYCESDVRILTQTLILFIKMSEATFNGWSERINACTLASYVMFVMKHEYIKDGDVGHVPENGYGGGNNSMLALKYIQWLENKNPSLKL</sequence>
<keyword evidence="2" id="KW-1185">Reference proteome</keyword>
<reference evidence="1" key="1">
    <citation type="submission" date="2007-07" db="EMBL/GenBank/DDBJ databases">
        <title>PCAP assembly of the Caenorhabditis remanei genome.</title>
        <authorList>
            <consortium name="The Caenorhabditis remanei Sequencing Consortium"/>
            <person name="Wilson R.K."/>
        </authorList>
    </citation>
    <scope>NUCLEOTIDE SEQUENCE [LARGE SCALE GENOMIC DNA]</scope>
    <source>
        <strain evidence="1">PB4641</strain>
    </source>
</reference>
<accession>E3NA67</accession>
<dbReference type="AlphaFoldDB" id="E3NA67"/>
<evidence type="ECO:0000313" key="1">
    <source>
        <dbReference type="EMBL" id="EFO90933.1"/>
    </source>
</evidence>
<dbReference type="Proteomes" id="UP000008281">
    <property type="component" value="Unassembled WGS sequence"/>
</dbReference>
<protein>
    <submittedName>
        <fullName evidence="1">Uncharacterized protein</fullName>
    </submittedName>
</protein>